<dbReference type="AlphaFoldDB" id="A0A1T4L454"/>
<accession>A0A1T4L454</accession>
<dbReference type="InterPro" id="IPR007214">
    <property type="entry name" value="YbaK/aa-tRNA-synth-assoc-dom"/>
</dbReference>
<reference evidence="3" key="1">
    <citation type="submission" date="2017-02" db="EMBL/GenBank/DDBJ databases">
        <authorList>
            <person name="Varghese N."/>
            <person name="Submissions S."/>
        </authorList>
    </citation>
    <scope>NUCLEOTIDE SEQUENCE [LARGE SCALE GENOMIC DNA]</scope>
    <source>
        <strain evidence="3">DSM 16521</strain>
    </source>
</reference>
<keyword evidence="3" id="KW-1185">Reference proteome</keyword>
<dbReference type="Gene3D" id="3.90.960.10">
    <property type="entry name" value="YbaK/aminoacyl-tRNA synthetase-associated domain"/>
    <property type="match status" value="1"/>
</dbReference>
<evidence type="ECO:0000313" key="2">
    <source>
        <dbReference type="EMBL" id="SJZ49496.1"/>
    </source>
</evidence>
<feature type="domain" description="YbaK/aminoacyl-tRNA synthetase-associated" evidence="1">
    <location>
        <begin position="34"/>
        <end position="149"/>
    </location>
</feature>
<dbReference type="GO" id="GO:0002161">
    <property type="term" value="F:aminoacyl-tRNA deacylase activity"/>
    <property type="evidence" value="ECO:0007669"/>
    <property type="project" value="InterPro"/>
</dbReference>
<dbReference type="EMBL" id="FUXM01000001">
    <property type="protein sequence ID" value="SJZ49496.1"/>
    <property type="molecule type" value="Genomic_DNA"/>
</dbReference>
<dbReference type="PANTHER" id="PTHR30411">
    <property type="entry name" value="CYTOPLASMIC PROTEIN"/>
    <property type="match status" value="1"/>
</dbReference>
<protein>
    <submittedName>
        <fullName evidence="2">Cys-tRNA(Pro) deacylase</fullName>
    </submittedName>
</protein>
<dbReference type="Proteomes" id="UP000189933">
    <property type="component" value="Unassembled WGS sequence"/>
</dbReference>
<organism evidence="2 3">
    <name type="scientific">Carboxydocella sporoproducens DSM 16521</name>
    <dbReference type="NCBI Taxonomy" id="1121270"/>
    <lineage>
        <taxon>Bacteria</taxon>
        <taxon>Bacillati</taxon>
        <taxon>Bacillota</taxon>
        <taxon>Clostridia</taxon>
        <taxon>Eubacteriales</taxon>
        <taxon>Clostridiales Family XVI. Incertae Sedis</taxon>
        <taxon>Carboxydocella</taxon>
    </lineage>
</organism>
<evidence type="ECO:0000259" key="1">
    <source>
        <dbReference type="Pfam" id="PF04073"/>
    </source>
</evidence>
<dbReference type="OrthoDB" id="9798760at2"/>
<sequence>MVVQTLQNPVHQRIQEFLDQFQLGIKVIEFEVSTETSELAARALGVTPAQIAKSLVFLADEKPLLVVTCGDLRVDTKKLKALTGARKIRFANPEQALHYTGYPAGGVCPFALSQPLPVYLDISMQRFPLVYAAAGTPNSAVPVTLEQLQVITGGQVVDVC</sequence>
<name>A0A1T4L454_9FIRM</name>
<proteinExistence type="predicted"/>
<dbReference type="SUPFAM" id="SSF55826">
    <property type="entry name" value="YbaK/ProRS associated domain"/>
    <property type="match status" value="1"/>
</dbReference>
<dbReference type="RefSeq" id="WP_078664175.1">
    <property type="nucleotide sequence ID" value="NZ_FUXM01000001.1"/>
</dbReference>
<dbReference type="PANTHER" id="PTHR30411:SF1">
    <property type="entry name" value="CYTOPLASMIC PROTEIN"/>
    <property type="match status" value="1"/>
</dbReference>
<dbReference type="InterPro" id="IPR036754">
    <property type="entry name" value="YbaK/aa-tRNA-synt-asso_dom_sf"/>
</dbReference>
<evidence type="ECO:0000313" key="3">
    <source>
        <dbReference type="Proteomes" id="UP000189933"/>
    </source>
</evidence>
<dbReference type="Pfam" id="PF04073">
    <property type="entry name" value="tRNA_edit"/>
    <property type="match status" value="1"/>
</dbReference>
<dbReference type="CDD" id="cd04333">
    <property type="entry name" value="ProX_deacylase"/>
    <property type="match status" value="1"/>
</dbReference>
<gene>
    <name evidence="2" type="ORF">SAMN02745885_00010</name>
</gene>